<feature type="domain" description="Plastocyanin-like" evidence="3">
    <location>
        <begin position="359"/>
        <end position="469"/>
    </location>
</feature>
<dbReference type="AlphaFoldDB" id="A0A2R4MBX7"/>
<dbReference type="RefSeq" id="WP_117395150.1">
    <property type="nucleotide sequence ID" value="NZ_CP021330.1"/>
</dbReference>
<dbReference type="STRING" id="1122213.GCA_000423365_01799"/>
<proteinExistence type="predicted"/>
<dbReference type="Gene3D" id="2.60.40.420">
    <property type="entry name" value="Cupredoxins - blue copper proteins"/>
    <property type="match status" value="3"/>
</dbReference>
<dbReference type="InterPro" id="IPR002355">
    <property type="entry name" value="Cu_oxidase_Cu_BS"/>
</dbReference>
<evidence type="ECO:0000256" key="2">
    <source>
        <dbReference type="ARBA" id="ARBA00023002"/>
    </source>
</evidence>
<dbReference type="InterPro" id="IPR045087">
    <property type="entry name" value="Cu-oxidase_fam"/>
</dbReference>
<keyword evidence="2" id="KW-0560">Oxidoreductase</keyword>
<dbReference type="CDD" id="cd13861">
    <property type="entry name" value="CuRO_1_CumA_like"/>
    <property type="match status" value="1"/>
</dbReference>
<dbReference type="GO" id="GO:0016491">
    <property type="term" value="F:oxidoreductase activity"/>
    <property type="evidence" value="ECO:0007669"/>
    <property type="project" value="UniProtKB-KW"/>
</dbReference>
<dbReference type="InterPro" id="IPR011706">
    <property type="entry name" value="Cu-oxidase_C"/>
</dbReference>
<evidence type="ECO:0000259" key="4">
    <source>
        <dbReference type="Pfam" id="PF07732"/>
    </source>
</evidence>
<keyword evidence="6" id="KW-1185">Reference proteome</keyword>
<reference evidence="5 6" key="1">
    <citation type="submission" date="2017-05" db="EMBL/GenBank/DDBJ databases">
        <title>Genome Analysis of Maritalea myrionectae HL2708#5.</title>
        <authorList>
            <consortium name="Cotde Inc.-PKNU"/>
            <person name="Jang D."/>
            <person name="Oh H.-M."/>
        </authorList>
    </citation>
    <scope>NUCLEOTIDE SEQUENCE [LARGE SCALE GENOMIC DNA]</scope>
    <source>
        <strain evidence="5 6">HL2708#5</strain>
    </source>
</reference>
<name>A0A2R4MBX7_9HYPH</name>
<dbReference type="Pfam" id="PF07732">
    <property type="entry name" value="Cu-oxidase_3"/>
    <property type="match status" value="1"/>
</dbReference>
<dbReference type="InterPro" id="IPR033138">
    <property type="entry name" value="Cu_oxidase_CS"/>
</dbReference>
<evidence type="ECO:0000256" key="1">
    <source>
        <dbReference type="ARBA" id="ARBA00022723"/>
    </source>
</evidence>
<dbReference type="PROSITE" id="PS00079">
    <property type="entry name" value="MULTICOPPER_OXIDASE1"/>
    <property type="match status" value="1"/>
</dbReference>
<dbReference type="PANTHER" id="PTHR11709:SF2">
    <property type="entry name" value="MULTICOPPER OXIDASE LPR1"/>
    <property type="match status" value="1"/>
</dbReference>
<feature type="domain" description="Plastocyanin-like" evidence="4">
    <location>
        <begin position="52"/>
        <end position="158"/>
    </location>
</feature>
<dbReference type="EMBL" id="CP021330">
    <property type="protein sequence ID" value="AVX03527.1"/>
    <property type="molecule type" value="Genomic_DNA"/>
</dbReference>
<dbReference type="InterPro" id="IPR011707">
    <property type="entry name" value="Cu-oxidase-like_N"/>
</dbReference>
<protein>
    <submittedName>
        <fullName evidence="5">Multicopper oxidase mco</fullName>
    </submittedName>
</protein>
<dbReference type="KEGG" id="mmyr:MXMO3_00996"/>
<sequence>MLQPSRRDALKLLGGGAAALVMMPSISGAKEGAGTSFKLVAQPVQHKLHPAPDAQESTLWSYNGQVTAPTLRIKQGERVTIEFTNALPEPTSIHWHGLRIANEMDGVSGLTQDPVPPGGRFTYEFVAPDAGTYWYHAHHKSWEQVARGLYGGLIVEPADGSILPEAQDHLLIIDDWRLDGEGKFDAASLGAPMDWSHGGRMGNWLTVNGQSLPTISLPKNAPTRLRLVNASNSRILDIDPARFGGKILAFDGQALPDAPMELGYTPLLLGPAQRVDLLVEPEEGFVLEELSQQPFAFCSFEVRTPAQEVAAFTVPKPNKLPLPAKDDRFKFDLRMTGGAMGQLDNIYYQGEKLDRGGFQRTKQFWAFNNVANLAEEPLFSVKRGQTVELNVSNITAFMHAMHVHGHHFLIEDRDGGGVEQSPLWRDTFLVGAEQSTRIAFVADNPGKWLFHCHMLEHAASGMNAWFEVTD</sequence>
<dbReference type="InterPro" id="IPR008972">
    <property type="entry name" value="Cupredoxin"/>
</dbReference>
<dbReference type="SUPFAM" id="SSF49503">
    <property type="entry name" value="Cupredoxins"/>
    <property type="match status" value="3"/>
</dbReference>
<evidence type="ECO:0000313" key="6">
    <source>
        <dbReference type="Proteomes" id="UP000258927"/>
    </source>
</evidence>
<evidence type="ECO:0000313" key="5">
    <source>
        <dbReference type="EMBL" id="AVX03527.1"/>
    </source>
</evidence>
<dbReference type="PROSITE" id="PS00080">
    <property type="entry name" value="MULTICOPPER_OXIDASE2"/>
    <property type="match status" value="1"/>
</dbReference>
<keyword evidence="1" id="KW-0479">Metal-binding</keyword>
<gene>
    <name evidence="5" type="ORF">MXMO3_00996</name>
</gene>
<dbReference type="Proteomes" id="UP000258927">
    <property type="component" value="Chromosome"/>
</dbReference>
<dbReference type="InterPro" id="IPR006311">
    <property type="entry name" value="TAT_signal"/>
</dbReference>
<accession>A0A2R4MBX7</accession>
<dbReference type="PROSITE" id="PS51318">
    <property type="entry name" value="TAT"/>
    <property type="match status" value="1"/>
</dbReference>
<dbReference type="Pfam" id="PF07731">
    <property type="entry name" value="Cu-oxidase_2"/>
    <property type="match status" value="1"/>
</dbReference>
<organism evidence="5 6">
    <name type="scientific">Maritalea myrionectae</name>
    <dbReference type="NCBI Taxonomy" id="454601"/>
    <lineage>
        <taxon>Bacteria</taxon>
        <taxon>Pseudomonadati</taxon>
        <taxon>Pseudomonadota</taxon>
        <taxon>Alphaproteobacteria</taxon>
        <taxon>Hyphomicrobiales</taxon>
        <taxon>Devosiaceae</taxon>
        <taxon>Maritalea</taxon>
    </lineage>
</organism>
<dbReference type="PANTHER" id="PTHR11709">
    <property type="entry name" value="MULTI-COPPER OXIDASE"/>
    <property type="match status" value="1"/>
</dbReference>
<dbReference type="GO" id="GO:0005507">
    <property type="term" value="F:copper ion binding"/>
    <property type="evidence" value="ECO:0007669"/>
    <property type="project" value="InterPro"/>
</dbReference>
<evidence type="ECO:0000259" key="3">
    <source>
        <dbReference type="Pfam" id="PF07731"/>
    </source>
</evidence>